<dbReference type="Pfam" id="PF10167">
    <property type="entry name" value="BORCS8"/>
    <property type="match status" value="1"/>
</dbReference>
<evidence type="ECO:0000313" key="7">
    <source>
        <dbReference type="Proteomes" id="UP000288805"/>
    </source>
</evidence>
<evidence type="ECO:0000256" key="4">
    <source>
        <dbReference type="ARBA" id="ARBA00023228"/>
    </source>
</evidence>
<keyword evidence="3" id="KW-0472">Membrane</keyword>
<gene>
    <name evidence="6" type="ORF">CK203_089161</name>
</gene>
<dbReference type="EMBL" id="QGNW01001496">
    <property type="protein sequence ID" value="RVW39022.1"/>
    <property type="molecule type" value="Genomic_DNA"/>
</dbReference>
<feature type="region of interest" description="Disordered" evidence="5">
    <location>
        <begin position="162"/>
        <end position="230"/>
    </location>
</feature>
<dbReference type="GO" id="GO:0005765">
    <property type="term" value="C:lysosomal membrane"/>
    <property type="evidence" value="ECO:0007669"/>
    <property type="project" value="UniProtKB-SubCell"/>
</dbReference>
<organism evidence="6 7">
    <name type="scientific">Vitis vinifera</name>
    <name type="common">Grape</name>
    <dbReference type="NCBI Taxonomy" id="29760"/>
    <lineage>
        <taxon>Eukaryota</taxon>
        <taxon>Viridiplantae</taxon>
        <taxon>Streptophyta</taxon>
        <taxon>Embryophyta</taxon>
        <taxon>Tracheophyta</taxon>
        <taxon>Spermatophyta</taxon>
        <taxon>Magnoliopsida</taxon>
        <taxon>eudicotyledons</taxon>
        <taxon>Gunneridae</taxon>
        <taxon>Pentapetalae</taxon>
        <taxon>rosids</taxon>
        <taxon>Vitales</taxon>
        <taxon>Vitaceae</taxon>
        <taxon>Viteae</taxon>
        <taxon>Vitis</taxon>
    </lineage>
</organism>
<keyword evidence="4" id="KW-0458">Lysosome</keyword>
<reference evidence="6 7" key="1">
    <citation type="journal article" date="2018" name="PLoS Genet.">
        <title>Population sequencing reveals clonal diversity and ancestral inbreeding in the grapevine cultivar Chardonnay.</title>
        <authorList>
            <person name="Roach M.J."/>
            <person name="Johnson D.L."/>
            <person name="Bohlmann J."/>
            <person name="van Vuuren H.J."/>
            <person name="Jones S.J."/>
            <person name="Pretorius I.S."/>
            <person name="Schmidt S.A."/>
            <person name="Borneman A.R."/>
        </authorList>
    </citation>
    <scope>NUCLEOTIDE SEQUENCE [LARGE SCALE GENOMIC DNA]</scope>
    <source>
        <strain evidence="7">cv. Chardonnay</strain>
        <tissue evidence="6">Leaf</tissue>
    </source>
</reference>
<evidence type="ECO:0000313" key="6">
    <source>
        <dbReference type="EMBL" id="RVW39022.1"/>
    </source>
</evidence>
<evidence type="ECO:0000256" key="3">
    <source>
        <dbReference type="ARBA" id="ARBA00023136"/>
    </source>
</evidence>
<comment type="caution">
    <text evidence="6">The sequence shown here is derived from an EMBL/GenBank/DDBJ whole genome shotgun (WGS) entry which is preliminary data.</text>
</comment>
<evidence type="ECO:0008006" key="8">
    <source>
        <dbReference type="Google" id="ProtNLM"/>
    </source>
</evidence>
<dbReference type="PANTHER" id="PTHR21146">
    <property type="entry name" value="MEF2B PROTEIN"/>
    <property type="match status" value="1"/>
</dbReference>
<evidence type="ECO:0000256" key="5">
    <source>
        <dbReference type="SAM" id="MobiDB-lite"/>
    </source>
</evidence>
<proteinExistence type="inferred from homology"/>
<dbReference type="AlphaFoldDB" id="A0A438DUC2"/>
<comment type="similarity">
    <text evidence="2">Belongs to the BORCS8 family.</text>
</comment>
<dbReference type="InterPro" id="IPR019320">
    <property type="entry name" value="BORCS8"/>
</dbReference>
<dbReference type="PANTHER" id="PTHR21146:SF0">
    <property type="entry name" value="BLOC-1-RELATED COMPLEX SUBUNIT 8"/>
    <property type="match status" value="1"/>
</dbReference>
<accession>A0A438DUC2</accession>
<name>A0A438DUC2_VITVI</name>
<comment type="subcellular location">
    <subcellularLocation>
        <location evidence="1">Lysosome membrane</location>
    </subcellularLocation>
</comment>
<sequence length="269" mass="29504">MHGFSTADGFVEITEVLAEMIKYLANEPSVGLFYVQQHTQNAVPNLINLKNNVVEKSHETALHTEDLEDSIIMVNSMKECGLPIADEMIRDIKKSLAIMSTKQPRRGLIRSPYSNFQAGRTSSWGPATWGRSSVFAQQEGERSDGYFSTVIKSAKQKASNFKWPQLDPKELGQTRGKKQDSFPSVPPLVVAASTGSTIPDTEADELPVSSHTADDLPGEPAPLDGNLPSHNLLSASENYDVFRADRAAKLEEWLEGVDNPDNFGEANGK</sequence>
<protein>
    <recommendedName>
        <fullName evidence="8">Protein MEF2BNB-like</fullName>
    </recommendedName>
</protein>
<evidence type="ECO:0000256" key="2">
    <source>
        <dbReference type="ARBA" id="ARBA00010463"/>
    </source>
</evidence>
<evidence type="ECO:0000256" key="1">
    <source>
        <dbReference type="ARBA" id="ARBA00004656"/>
    </source>
</evidence>
<feature type="compositionally biased region" description="Basic and acidic residues" evidence="5">
    <location>
        <begin position="167"/>
        <end position="180"/>
    </location>
</feature>
<dbReference type="Proteomes" id="UP000288805">
    <property type="component" value="Unassembled WGS sequence"/>
</dbReference>